<dbReference type="Pfam" id="PF13185">
    <property type="entry name" value="GAF_2"/>
    <property type="match status" value="1"/>
</dbReference>
<proteinExistence type="predicted"/>
<feature type="domain" description="GAF" evidence="1">
    <location>
        <begin position="47"/>
        <end position="195"/>
    </location>
</feature>
<dbReference type="InterPro" id="IPR003018">
    <property type="entry name" value="GAF"/>
</dbReference>
<dbReference type="AlphaFoldDB" id="A0A3B0VRJ7"/>
<organism evidence="2">
    <name type="scientific">hydrothermal vent metagenome</name>
    <dbReference type="NCBI Taxonomy" id="652676"/>
    <lineage>
        <taxon>unclassified sequences</taxon>
        <taxon>metagenomes</taxon>
        <taxon>ecological metagenomes</taxon>
    </lineage>
</organism>
<dbReference type="SUPFAM" id="SSF55781">
    <property type="entry name" value="GAF domain-like"/>
    <property type="match status" value="1"/>
</dbReference>
<name>A0A3B0VRJ7_9ZZZZ</name>
<reference evidence="2" key="1">
    <citation type="submission" date="2018-06" db="EMBL/GenBank/DDBJ databases">
        <authorList>
            <person name="Zhirakovskaya E."/>
        </authorList>
    </citation>
    <scope>NUCLEOTIDE SEQUENCE</scope>
</reference>
<dbReference type="InterPro" id="IPR029016">
    <property type="entry name" value="GAF-like_dom_sf"/>
</dbReference>
<dbReference type="Gene3D" id="3.30.450.40">
    <property type="match status" value="1"/>
</dbReference>
<gene>
    <name evidence="2" type="ORF">MNBD_CHLOROFLEXI01-841</name>
</gene>
<protein>
    <recommendedName>
        <fullName evidence="1">GAF domain-containing protein</fullName>
    </recommendedName>
</protein>
<dbReference type="SMART" id="SM00065">
    <property type="entry name" value="GAF"/>
    <property type="match status" value="1"/>
</dbReference>
<accession>A0A3B0VRJ7</accession>
<sequence length="200" mass="22154">MFPLATSAVSQLNKRMLTNSNADKLRRRNAELSILNSIAQALNRSVDLEQTLQAILAQVAELFDLQTGWIWLLREDDGKAYLAAAQNLPPALANYPHKMEGSCYCLDIYREGDLADAANINVVTCSRLKNLVDGTDGLRYHATVPLYVHGKHLGVLNVASSDWRQLSPDDLQLLYTIGDMLGICWGLRLSVRGCLSAARR</sequence>
<evidence type="ECO:0000313" key="2">
    <source>
        <dbReference type="EMBL" id="VAW42733.1"/>
    </source>
</evidence>
<evidence type="ECO:0000259" key="1">
    <source>
        <dbReference type="SMART" id="SM00065"/>
    </source>
</evidence>
<dbReference type="EMBL" id="UOEU01000943">
    <property type="protein sequence ID" value="VAW42733.1"/>
    <property type="molecule type" value="Genomic_DNA"/>
</dbReference>